<accession>A0ABS8VEJ3</accession>
<reference evidence="1 2" key="1">
    <citation type="journal article" date="2021" name="BMC Genomics">
        <title>Datura genome reveals duplications of psychoactive alkaloid biosynthetic genes and high mutation rate following tissue culture.</title>
        <authorList>
            <person name="Rajewski A."/>
            <person name="Carter-House D."/>
            <person name="Stajich J."/>
            <person name="Litt A."/>
        </authorList>
    </citation>
    <scope>NUCLEOTIDE SEQUENCE [LARGE SCALE GENOMIC DNA]</scope>
    <source>
        <strain evidence="1">AR-01</strain>
    </source>
</reference>
<evidence type="ECO:0000313" key="2">
    <source>
        <dbReference type="Proteomes" id="UP000823775"/>
    </source>
</evidence>
<dbReference type="Proteomes" id="UP000823775">
    <property type="component" value="Unassembled WGS sequence"/>
</dbReference>
<proteinExistence type="predicted"/>
<protein>
    <submittedName>
        <fullName evidence="1">Uncharacterized protein</fullName>
    </submittedName>
</protein>
<evidence type="ECO:0000313" key="1">
    <source>
        <dbReference type="EMBL" id="MCD9645703.1"/>
    </source>
</evidence>
<keyword evidence="2" id="KW-1185">Reference proteome</keyword>
<dbReference type="EMBL" id="JACEIK010004509">
    <property type="protein sequence ID" value="MCD9645703.1"/>
    <property type="molecule type" value="Genomic_DNA"/>
</dbReference>
<name>A0ABS8VEJ3_DATST</name>
<comment type="caution">
    <text evidence="1">The sequence shown here is derived from an EMBL/GenBank/DDBJ whole genome shotgun (WGS) entry which is preliminary data.</text>
</comment>
<sequence>KEIERVDLSRRFRGDGRVRLNMSYGSGSGSKWVTQIRTNGLIKLKLNCVKIVA</sequence>
<organism evidence="1 2">
    <name type="scientific">Datura stramonium</name>
    <name type="common">Jimsonweed</name>
    <name type="synonym">Common thornapple</name>
    <dbReference type="NCBI Taxonomy" id="4076"/>
    <lineage>
        <taxon>Eukaryota</taxon>
        <taxon>Viridiplantae</taxon>
        <taxon>Streptophyta</taxon>
        <taxon>Embryophyta</taxon>
        <taxon>Tracheophyta</taxon>
        <taxon>Spermatophyta</taxon>
        <taxon>Magnoliopsida</taxon>
        <taxon>eudicotyledons</taxon>
        <taxon>Gunneridae</taxon>
        <taxon>Pentapetalae</taxon>
        <taxon>asterids</taxon>
        <taxon>lamiids</taxon>
        <taxon>Solanales</taxon>
        <taxon>Solanaceae</taxon>
        <taxon>Solanoideae</taxon>
        <taxon>Datureae</taxon>
        <taxon>Datura</taxon>
    </lineage>
</organism>
<gene>
    <name evidence="1" type="ORF">HAX54_034830</name>
</gene>
<feature type="non-terminal residue" evidence="1">
    <location>
        <position position="1"/>
    </location>
</feature>